<name>A0AAD7U0I6_9APHY</name>
<dbReference type="PANTHER" id="PTHR38149:SF1">
    <property type="entry name" value="ATPASE"/>
    <property type="match status" value="1"/>
</dbReference>
<proteinExistence type="predicted"/>
<dbReference type="PANTHER" id="PTHR38149">
    <property type="entry name" value="ATPASE"/>
    <property type="match status" value="1"/>
</dbReference>
<evidence type="ECO:0000313" key="2">
    <source>
        <dbReference type="EMBL" id="KAJ8495055.1"/>
    </source>
</evidence>
<sequence length="154" mass="15841">MHIQSEDGRAVTNADVFPSVITNLPGNGTTTSFSTQDANGSTSMAAGIIEGIEVGADVLLSLTRTPVRPAPSSEIGGWSDSCLQAQLPLVYKVCVSSIESALLLRGQPYADGGIDLHLGVAISSALQYAVWGTLAVGDYCDIAGPVLEMIATCA</sequence>
<accession>A0AAD7U0I6</accession>
<feature type="domain" description="ATPase of the ABC class C-terminal" evidence="1">
    <location>
        <begin position="2"/>
        <end position="60"/>
    </location>
</feature>
<dbReference type="InterPro" id="IPR019195">
    <property type="entry name" value="ABC_ATPase_put"/>
</dbReference>
<dbReference type="InterPro" id="IPR046834">
    <property type="entry name" value="ABC_ATPase_C"/>
</dbReference>
<dbReference type="Proteomes" id="UP001215151">
    <property type="component" value="Unassembled WGS sequence"/>
</dbReference>
<dbReference type="AlphaFoldDB" id="A0AAD7U0I6"/>
<organism evidence="2 3">
    <name type="scientific">Trametes cubensis</name>
    <dbReference type="NCBI Taxonomy" id="1111947"/>
    <lineage>
        <taxon>Eukaryota</taxon>
        <taxon>Fungi</taxon>
        <taxon>Dikarya</taxon>
        <taxon>Basidiomycota</taxon>
        <taxon>Agaricomycotina</taxon>
        <taxon>Agaricomycetes</taxon>
        <taxon>Polyporales</taxon>
        <taxon>Polyporaceae</taxon>
        <taxon>Trametes</taxon>
    </lineage>
</organism>
<comment type="caution">
    <text evidence="2">The sequence shown here is derived from an EMBL/GenBank/DDBJ whole genome shotgun (WGS) entry which is preliminary data.</text>
</comment>
<protein>
    <recommendedName>
        <fullName evidence="1">ATPase of the ABC class C-terminal domain-containing protein</fullName>
    </recommendedName>
</protein>
<evidence type="ECO:0000259" key="1">
    <source>
        <dbReference type="Pfam" id="PF09818"/>
    </source>
</evidence>
<gene>
    <name evidence="2" type="ORF">ONZ51_g1935</name>
</gene>
<dbReference type="Pfam" id="PF09818">
    <property type="entry name" value="ABC_ATPase"/>
    <property type="match status" value="1"/>
</dbReference>
<dbReference type="EMBL" id="JAPEVG010000028">
    <property type="protein sequence ID" value="KAJ8495055.1"/>
    <property type="molecule type" value="Genomic_DNA"/>
</dbReference>
<reference evidence="2" key="1">
    <citation type="submission" date="2022-11" db="EMBL/GenBank/DDBJ databases">
        <title>Genome Sequence of Cubamyces cubensis.</title>
        <authorList>
            <person name="Buettner E."/>
        </authorList>
    </citation>
    <scope>NUCLEOTIDE SEQUENCE</scope>
    <source>
        <strain evidence="2">MPL-01</strain>
    </source>
</reference>
<keyword evidence="3" id="KW-1185">Reference proteome</keyword>
<evidence type="ECO:0000313" key="3">
    <source>
        <dbReference type="Proteomes" id="UP001215151"/>
    </source>
</evidence>